<comment type="caution">
    <text evidence="2">The sequence shown here is derived from an EMBL/GenBank/DDBJ whole genome shotgun (WGS) entry which is preliminary data.</text>
</comment>
<gene>
    <name evidence="2" type="ORF">JTZ10_04690</name>
    <name evidence="3" type="ORF">QBL07_13550</name>
</gene>
<dbReference type="Pfam" id="PF03621">
    <property type="entry name" value="MbtH"/>
    <property type="match status" value="1"/>
</dbReference>
<evidence type="ECO:0000313" key="2">
    <source>
        <dbReference type="EMBL" id="MBM7277050.1"/>
    </source>
</evidence>
<accession>A0AAW4G1Q0</accession>
<protein>
    <submittedName>
        <fullName evidence="2">MbtH family protein</fullName>
    </submittedName>
</protein>
<dbReference type="SUPFAM" id="SSF160582">
    <property type="entry name" value="MbtH-like"/>
    <property type="match status" value="1"/>
</dbReference>
<evidence type="ECO:0000313" key="4">
    <source>
        <dbReference type="Proteomes" id="UP001195196"/>
    </source>
</evidence>
<dbReference type="InterPro" id="IPR038020">
    <property type="entry name" value="MbtH-like_sf"/>
</dbReference>
<dbReference type="EMBL" id="JAFFGU010000001">
    <property type="protein sequence ID" value="MBM7277050.1"/>
    <property type="molecule type" value="Genomic_DNA"/>
</dbReference>
<dbReference type="GO" id="GO:0019290">
    <property type="term" value="P:siderophore biosynthetic process"/>
    <property type="evidence" value="ECO:0007669"/>
    <property type="project" value="TreeGrafter"/>
</dbReference>
<dbReference type="InterPro" id="IPR005153">
    <property type="entry name" value="MbtH-like_dom"/>
</dbReference>
<feature type="domain" description="MbtH-like" evidence="1">
    <location>
        <begin position="3"/>
        <end position="53"/>
    </location>
</feature>
<organism evidence="2 4">
    <name type="scientific">Gordonia rubripertincta</name>
    <name type="common">Rhodococcus corallinus</name>
    <dbReference type="NCBI Taxonomy" id="36822"/>
    <lineage>
        <taxon>Bacteria</taxon>
        <taxon>Bacillati</taxon>
        <taxon>Actinomycetota</taxon>
        <taxon>Actinomycetes</taxon>
        <taxon>Mycobacteriales</taxon>
        <taxon>Gordoniaceae</taxon>
        <taxon>Gordonia</taxon>
    </lineage>
</organism>
<sequence length="85" mass="9812">MTNPFDDTDGVFRVLVNHENQHSLWPEFAPVPDGWRTVFGPSGHDECLEYVEQNWRDMRPASLIRTMESAQDEGSEVTRGATQYR</sequence>
<dbReference type="InterPro" id="IPR037407">
    <property type="entry name" value="MLP_fam"/>
</dbReference>
<reference evidence="2" key="1">
    <citation type="submission" date="2021-02" db="EMBL/GenBank/DDBJ databases">
        <title>Taxonomy, biology and ecology of Rhodococcus bacteria occurring in California pistachio and other woody hosts as revealed by genome sequence analyses.</title>
        <authorList>
            <person name="Riely B."/>
            <person name="Gai Y."/>
        </authorList>
    </citation>
    <scope>NUCLEOTIDE SEQUENCE</scope>
    <source>
        <strain evidence="2">BP-295</strain>
    </source>
</reference>
<evidence type="ECO:0000259" key="1">
    <source>
        <dbReference type="SMART" id="SM00923"/>
    </source>
</evidence>
<proteinExistence type="predicted"/>
<dbReference type="Proteomes" id="UP001195196">
    <property type="component" value="Unassembled WGS sequence"/>
</dbReference>
<name>A0AAW4G1Q0_GORRU</name>
<reference evidence="3" key="2">
    <citation type="submission" date="2023-04" db="EMBL/GenBank/DDBJ databases">
        <title>Characterization and analysis of the complete genome of Gordonia rubripertincta 112, the degrader of aromatic and aliphatic compounds.</title>
        <authorList>
            <person name="Frantsuzova E."/>
            <person name="Bogun A."/>
            <person name="Delegan Y."/>
        </authorList>
    </citation>
    <scope>NUCLEOTIDE SEQUENCE</scope>
    <source>
        <strain evidence="3">112</strain>
    </source>
</reference>
<dbReference type="SMART" id="SM00923">
    <property type="entry name" value="MbtH"/>
    <property type="match status" value="1"/>
</dbReference>
<dbReference type="EMBL" id="JARUXG010000007">
    <property type="protein sequence ID" value="MDG6781855.1"/>
    <property type="molecule type" value="Genomic_DNA"/>
</dbReference>
<dbReference type="Gene3D" id="3.90.820.10">
    <property type="entry name" value="Structural Genomics, Unknown Function 30-nov-00 1gh9 Mol_id"/>
    <property type="match status" value="1"/>
</dbReference>
<dbReference type="RefSeq" id="WP_005197647.1">
    <property type="nucleotide sequence ID" value="NZ_CP022580.1"/>
</dbReference>
<dbReference type="KEGG" id="gru:GCWB2_18850"/>
<dbReference type="AlphaFoldDB" id="A0AAW4G1Q0"/>
<dbReference type="GO" id="GO:0005829">
    <property type="term" value="C:cytosol"/>
    <property type="evidence" value="ECO:0007669"/>
    <property type="project" value="TreeGrafter"/>
</dbReference>
<dbReference type="PANTHER" id="PTHR38444:SF1">
    <property type="entry name" value="ENTEROBACTIN BIOSYNTHESIS PROTEIN YBDZ"/>
    <property type="match status" value="1"/>
</dbReference>
<dbReference type="PANTHER" id="PTHR38444">
    <property type="entry name" value="ENTEROBACTIN BIOSYNTHESIS PROTEIN YBDZ"/>
    <property type="match status" value="1"/>
</dbReference>
<evidence type="ECO:0000313" key="3">
    <source>
        <dbReference type="EMBL" id="MDG6781855.1"/>
    </source>
</evidence>